<dbReference type="InterPro" id="IPR036366">
    <property type="entry name" value="PGBDSf"/>
</dbReference>
<feature type="active site" description="Nucleophile" evidence="7">
    <location>
        <position position="116"/>
    </location>
</feature>
<dbReference type="SUPFAM" id="SSF47090">
    <property type="entry name" value="PGBD-like"/>
    <property type="match status" value="1"/>
</dbReference>
<dbReference type="GO" id="GO:0005576">
    <property type="term" value="C:extracellular region"/>
    <property type="evidence" value="ECO:0007669"/>
    <property type="project" value="TreeGrafter"/>
</dbReference>
<dbReference type="InterPro" id="IPR050979">
    <property type="entry name" value="LD-transpeptidase"/>
</dbReference>
<feature type="active site" description="Proton donor/acceptor" evidence="7">
    <location>
        <position position="102"/>
    </location>
</feature>
<evidence type="ECO:0000256" key="1">
    <source>
        <dbReference type="ARBA" id="ARBA00004752"/>
    </source>
</evidence>
<feature type="chain" id="PRO_5040748202" evidence="8">
    <location>
        <begin position="24"/>
        <end position="413"/>
    </location>
</feature>
<reference evidence="10" key="1">
    <citation type="submission" date="2021-12" db="EMBL/GenBank/DDBJ databases">
        <authorList>
            <person name="Li Y."/>
        </authorList>
    </citation>
    <scope>NUCLEOTIDE SEQUENCE</scope>
    <source>
        <strain evidence="10">DKSPLA3</strain>
    </source>
</reference>
<dbReference type="AlphaFoldDB" id="A0A9X1T0J9"/>
<keyword evidence="5 7" id="KW-0573">Peptidoglycan synthesis</keyword>
<dbReference type="PIRSF" id="PIRSF029342">
    <property type="entry name" value="UCP029342_ErfK/YbiS/YcfS/YnhG"/>
    <property type="match status" value="1"/>
</dbReference>
<dbReference type="InterPro" id="IPR005490">
    <property type="entry name" value="LD_TPept_cat_dom"/>
</dbReference>
<gene>
    <name evidence="10" type="ORF">LRX75_07085</name>
</gene>
<dbReference type="InterPro" id="IPR036365">
    <property type="entry name" value="PGBD-like_sf"/>
</dbReference>
<dbReference type="GO" id="GO:0008360">
    <property type="term" value="P:regulation of cell shape"/>
    <property type="evidence" value="ECO:0007669"/>
    <property type="project" value="UniProtKB-UniRule"/>
</dbReference>
<dbReference type="Gene3D" id="1.10.101.10">
    <property type="entry name" value="PGBD-like superfamily/PGBD"/>
    <property type="match status" value="1"/>
</dbReference>
<organism evidence="10 11">
    <name type="scientific">Rhizobium quercicola</name>
    <dbReference type="NCBI Taxonomy" id="2901226"/>
    <lineage>
        <taxon>Bacteria</taxon>
        <taxon>Pseudomonadati</taxon>
        <taxon>Pseudomonadota</taxon>
        <taxon>Alphaproteobacteria</taxon>
        <taxon>Hyphomicrobiales</taxon>
        <taxon>Rhizobiaceae</taxon>
        <taxon>Rhizobium/Agrobacterium group</taxon>
        <taxon>Rhizobium</taxon>
    </lineage>
</organism>
<dbReference type="GO" id="GO:0018104">
    <property type="term" value="P:peptidoglycan-protein cross-linking"/>
    <property type="evidence" value="ECO:0007669"/>
    <property type="project" value="TreeGrafter"/>
</dbReference>
<dbReference type="PANTHER" id="PTHR30582">
    <property type="entry name" value="L,D-TRANSPEPTIDASE"/>
    <property type="match status" value="1"/>
</dbReference>
<evidence type="ECO:0000313" key="10">
    <source>
        <dbReference type="EMBL" id="MCD7108805.1"/>
    </source>
</evidence>
<dbReference type="InterPro" id="IPR016915">
    <property type="entry name" value="UCP029342"/>
</dbReference>
<dbReference type="GO" id="GO:0071972">
    <property type="term" value="F:peptidoglycan L,D-transpeptidase activity"/>
    <property type="evidence" value="ECO:0007669"/>
    <property type="project" value="TreeGrafter"/>
</dbReference>
<dbReference type="GO" id="GO:0016740">
    <property type="term" value="F:transferase activity"/>
    <property type="evidence" value="ECO:0007669"/>
    <property type="project" value="UniProtKB-KW"/>
</dbReference>
<dbReference type="Pfam" id="PF03734">
    <property type="entry name" value="YkuD"/>
    <property type="match status" value="1"/>
</dbReference>
<comment type="caution">
    <text evidence="10">The sequence shown here is derived from an EMBL/GenBank/DDBJ whole genome shotgun (WGS) entry which is preliminary data.</text>
</comment>
<proteinExistence type="inferred from homology"/>
<evidence type="ECO:0000256" key="2">
    <source>
        <dbReference type="ARBA" id="ARBA00005992"/>
    </source>
</evidence>
<comment type="similarity">
    <text evidence="2">Belongs to the YkuD family.</text>
</comment>
<dbReference type="Proteomes" id="UP001139089">
    <property type="component" value="Unassembled WGS sequence"/>
</dbReference>
<feature type="signal peptide" evidence="8">
    <location>
        <begin position="1"/>
        <end position="23"/>
    </location>
</feature>
<dbReference type="EMBL" id="JAJOZR010000004">
    <property type="protein sequence ID" value="MCD7108805.1"/>
    <property type="molecule type" value="Genomic_DNA"/>
</dbReference>
<evidence type="ECO:0000256" key="5">
    <source>
        <dbReference type="ARBA" id="ARBA00022984"/>
    </source>
</evidence>
<dbReference type="NCBIfam" id="NF004785">
    <property type="entry name" value="PRK06132.1-2"/>
    <property type="match status" value="1"/>
</dbReference>
<evidence type="ECO:0000259" key="9">
    <source>
        <dbReference type="PROSITE" id="PS52029"/>
    </source>
</evidence>
<name>A0A9X1T0J9_9HYPH</name>
<dbReference type="GO" id="GO:0071555">
    <property type="term" value="P:cell wall organization"/>
    <property type="evidence" value="ECO:0007669"/>
    <property type="project" value="UniProtKB-UniRule"/>
</dbReference>
<dbReference type="CDD" id="cd16913">
    <property type="entry name" value="YkuD_like"/>
    <property type="match status" value="1"/>
</dbReference>
<keyword evidence="8" id="KW-0732">Signal</keyword>
<keyword evidence="4 7" id="KW-0133">Cell shape</keyword>
<evidence type="ECO:0000256" key="7">
    <source>
        <dbReference type="PROSITE-ProRule" id="PRU01373"/>
    </source>
</evidence>
<dbReference type="NCBIfam" id="NF004786">
    <property type="entry name" value="PRK06132.1-3"/>
    <property type="match status" value="1"/>
</dbReference>
<dbReference type="Pfam" id="PF01471">
    <property type="entry name" value="PG_binding_1"/>
    <property type="match status" value="1"/>
</dbReference>
<feature type="domain" description="L,D-TPase catalytic" evidence="9">
    <location>
        <begin position="30"/>
        <end position="140"/>
    </location>
</feature>
<dbReference type="InterPro" id="IPR038063">
    <property type="entry name" value="Transpep_catalytic_dom"/>
</dbReference>
<evidence type="ECO:0000256" key="4">
    <source>
        <dbReference type="ARBA" id="ARBA00022960"/>
    </source>
</evidence>
<dbReference type="PANTHER" id="PTHR30582:SF2">
    <property type="entry name" value="L,D-TRANSPEPTIDASE YCIB-RELATED"/>
    <property type="match status" value="1"/>
</dbReference>
<keyword evidence="3" id="KW-0808">Transferase</keyword>
<dbReference type="SUPFAM" id="SSF141523">
    <property type="entry name" value="L,D-transpeptidase catalytic domain-like"/>
    <property type="match status" value="1"/>
</dbReference>
<evidence type="ECO:0000256" key="3">
    <source>
        <dbReference type="ARBA" id="ARBA00022679"/>
    </source>
</evidence>
<sequence length="413" mass="44156">MVLRSTLGLGLLLLALASTTAHAADGTSPLQIVVSKDKQSLVVYDGDTVVATSKVSSGKRGHETPTGIFSILEKRRYHESNIYSNAPMPFMQRLTWSGIALHASNSVPSYPASHGCVRLPNAFAKSLYKMTERGLHVVISDRQIAPQPVSHSVLFQPSAPEPQLLSDATLRPAMSQIPGGNVEVAMSEPAAADPAAPVARAEDHRAPIRILITRRGARELNLDVQAALNGLGFDAGVPDGALGSRSIAAIRAFESAEGREPKGRVTPELVDALFKKANLPPPANGQLLVRRDFTPLFEAPVTITEPEIALGAHFYQFQDIDARTGKGNWFALSLDNVIPKSMKARLGITLDDDALAYNAATRVLDRIQMTAELREQVEDVLAPGSSLTVSDMGLGPETGRGTDFVTITHPAKG</sequence>
<keyword evidence="6 7" id="KW-0961">Cell wall biogenesis/degradation</keyword>
<dbReference type="PROSITE" id="PS52029">
    <property type="entry name" value="LD_TPASE"/>
    <property type="match status" value="1"/>
</dbReference>
<accession>A0A9X1T0J9</accession>
<evidence type="ECO:0000256" key="6">
    <source>
        <dbReference type="ARBA" id="ARBA00023316"/>
    </source>
</evidence>
<dbReference type="InterPro" id="IPR002477">
    <property type="entry name" value="Peptidoglycan-bd-like"/>
</dbReference>
<evidence type="ECO:0000313" key="11">
    <source>
        <dbReference type="Proteomes" id="UP001139089"/>
    </source>
</evidence>
<evidence type="ECO:0000256" key="8">
    <source>
        <dbReference type="SAM" id="SignalP"/>
    </source>
</evidence>
<keyword evidence="11" id="KW-1185">Reference proteome</keyword>
<protein>
    <submittedName>
        <fullName evidence="10">L,D-transpeptidase family protein</fullName>
    </submittedName>
</protein>
<comment type="pathway">
    <text evidence="1 7">Cell wall biogenesis; peptidoglycan biosynthesis.</text>
</comment>
<dbReference type="Gene3D" id="2.40.440.10">
    <property type="entry name" value="L,D-transpeptidase catalytic domain-like"/>
    <property type="match status" value="1"/>
</dbReference>